<dbReference type="InterPro" id="IPR023042">
    <property type="entry name" value="Peptidase_M17_leu_NH2_pept"/>
</dbReference>
<protein>
    <recommendedName>
        <fullName evidence="8">Probable cytosol aminopeptidase</fullName>
        <ecNumber evidence="8">3.4.11.1</ecNumber>
    </recommendedName>
    <alternativeName>
        <fullName evidence="8">Leucine aminopeptidase</fullName>
        <shortName evidence="8">LAP</shortName>
        <ecNumber evidence="8">3.4.11.10</ecNumber>
    </alternativeName>
    <alternativeName>
        <fullName evidence="8">Leucyl aminopeptidase</fullName>
    </alternativeName>
</protein>
<dbReference type="PANTHER" id="PTHR11963">
    <property type="entry name" value="LEUCINE AMINOPEPTIDASE-RELATED"/>
    <property type="match status" value="1"/>
</dbReference>
<dbReference type="Gene3D" id="3.40.630.10">
    <property type="entry name" value="Zn peptidases"/>
    <property type="match status" value="1"/>
</dbReference>
<keyword evidence="5 8" id="KW-0645">Protease</keyword>
<dbReference type="RefSeq" id="WP_284052890.1">
    <property type="nucleotide sequence ID" value="NZ_JAGRQC010000001.1"/>
</dbReference>
<evidence type="ECO:0000256" key="4">
    <source>
        <dbReference type="ARBA" id="ARBA00022438"/>
    </source>
</evidence>
<comment type="caution">
    <text evidence="10">The sequence shown here is derived from an EMBL/GenBank/DDBJ whole genome shotgun (WGS) entry which is preliminary data.</text>
</comment>
<evidence type="ECO:0000256" key="3">
    <source>
        <dbReference type="ARBA" id="ARBA00009528"/>
    </source>
</evidence>
<evidence type="ECO:0000256" key="8">
    <source>
        <dbReference type="HAMAP-Rule" id="MF_00181"/>
    </source>
</evidence>
<evidence type="ECO:0000259" key="9">
    <source>
        <dbReference type="PROSITE" id="PS00631"/>
    </source>
</evidence>
<dbReference type="GO" id="GO:0005737">
    <property type="term" value="C:cytoplasm"/>
    <property type="evidence" value="ECO:0007669"/>
    <property type="project" value="UniProtKB-SubCell"/>
</dbReference>
<dbReference type="Pfam" id="PF02789">
    <property type="entry name" value="Peptidase_M17_N"/>
    <property type="match status" value="1"/>
</dbReference>
<dbReference type="Gene3D" id="3.40.220.10">
    <property type="entry name" value="Leucine Aminopeptidase, subunit E, domain 1"/>
    <property type="match status" value="1"/>
</dbReference>
<feature type="domain" description="Cytosol aminopeptidase" evidence="9">
    <location>
        <begin position="336"/>
        <end position="343"/>
    </location>
</feature>
<evidence type="ECO:0000256" key="7">
    <source>
        <dbReference type="ARBA" id="ARBA00023211"/>
    </source>
</evidence>
<dbReference type="InterPro" id="IPR000819">
    <property type="entry name" value="Peptidase_M17_C"/>
</dbReference>
<dbReference type="NCBIfam" id="NF002077">
    <property type="entry name" value="PRK00913.2-4"/>
    <property type="match status" value="1"/>
</dbReference>
<dbReference type="PANTHER" id="PTHR11963:SF23">
    <property type="entry name" value="CYTOSOL AMINOPEPTIDASE"/>
    <property type="match status" value="1"/>
</dbReference>
<reference evidence="10" key="1">
    <citation type="submission" date="2021-04" db="EMBL/GenBank/DDBJ databases">
        <title>Ouciella asimina sp. nov., isolated from the surface seawater in the hydrothermal field of Okinawa Trough.</title>
        <authorList>
            <person name="Shuang W."/>
        </authorList>
    </citation>
    <scope>NUCLEOTIDE SEQUENCE</scope>
    <source>
        <strain evidence="10">LXI357</strain>
    </source>
</reference>
<evidence type="ECO:0000256" key="5">
    <source>
        <dbReference type="ARBA" id="ARBA00022670"/>
    </source>
</evidence>
<dbReference type="NCBIfam" id="NF002074">
    <property type="entry name" value="PRK00913.1-4"/>
    <property type="match status" value="1"/>
</dbReference>
<dbReference type="EC" id="3.4.11.10" evidence="8"/>
<comment type="function">
    <text evidence="8">Presumably involved in the processing and regular turnover of intracellular proteins. Catalyzes the removal of unsubstituted N-terminal amino acids from various peptides.</text>
</comment>
<feature type="binding site" evidence="8">
    <location>
        <position position="338"/>
    </location>
    <ligand>
        <name>Mn(2+)</name>
        <dbReference type="ChEBI" id="CHEBI:29035"/>
        <label>1</label>
    </ligand>
</feature>
<dbReference type="GO" id="GO:0030145">
    <property type="term" value="F:manganese ion binding"/>
    <property type="evidence" value="ECO:0007669"/>
    <property type="project" value="UniProtKB-UniRule"/>
</dbReference>
<keyword evidence="8" id="KW-0963">Cytoplasm</keyword>
<keyword evidence="6 8" id="KW-0378">Hydrolase</keyword>
<dbReference type="AlphaFoldDB" id="A0A8T4IB56"/>
<evidence type="ECO:0000256" key="2">
    <source>
        <dbReference type="ARBA" id="ARBA00000967"/>
    </source>
</evidence>
<dbReference type="HAMAP" id="MF_00181">
    <property type="entry name" value="Cytosol_peptidase_M17"/>
    <property type="match status" value="1"/>
</dbReference>
<feature type="binding site" evidence="8">
    <location>
        <position position="340"/>
    </location>
    <ligand>
        <name>Mn(2+)</name>
        <dbReference type="ChEBI" id="CHEBI:29035"/>
        <label>2</label>
    </ligand>
</feature>
<keyword evidence="7 8" id="KW-0464">Manganese</keyword>
<dbReference type="CDD" id="cd00433">
    <property type="entry name" value="Peptidase_M17"/>
    <property type="match status" value="1"/>
</dbReference>
<dbReference type="Proteomes" id="UP000676996">
    <property type="component" value="Unassembled WGS sequence"/>
</dbReference>
<dbReference type="InterPro" id="IPR043472">
    <property type="entry name" value="Macro_dom-like"/>
</dbReference>
<dbReference type="PROSITE" id="PS00631">
    <property type="entry name" value="CYTOSOL_AP"/>
    <property type="match status" value="1"/>
</dbReference>
<dbReference type="NCBIfam" id="NF002075">
    <property type="entry name" value="PRK00913.2-2"/>
    <property type="match status" value="1"/>
</dbReference>
<feature type="active site" evidence="8">
    <location>
        <position position="342"/>
    </location>
</feature>
<feature type="binding site" evidence="8">
    <location>
        <position position="261"/>
    </location>
    <ligand>
        <name>Mn(2+)</name>
        <dbReference type="ChEBI" id="CHEBI:29035"/>
        <label>2</label>
    </ligand>
</feature>
<dbReference type="InterPro" id="IPR011356">
    <property type="entry name" value="Leucine_aapep/pepB"/>
</dbReference>
<comment type="cofactor">
    <cofactor evidence="8">
        <name>Mn(2+)</name>
        <dbReference type="ChEBI" id="CHEBI:29035"/>
    </cofactor>
    <text evidence="8">Binds 2 manganese ions per subunit.</text>
</comment>
<name>A0A8T4IB56_9SPHN</name>
<dbReference type="SUPFAM" id="SSF52949">
    <property type="entry name" value="Macro domain-like"/>
    <property type="match status" value="1"/>
</dbReference>
<keyword evidence="11" id="KW-1185">Reference proteome</keyword>
<evidence type="ECO:0000256" key="1">
    <source>
        <dbReference type="ARBA" id="ARBA00000135"/>
    </source>
</evidence>
<dbReference type="NCBIfam" id="NF002073">
    <property type="entry name" value="PRK00913.1-2"/>
    <property type="match status" value="1"/>
</dbReference>
<organism evidence="10 11">
    <name type="scientific">Stakelama marina</name>
    <dbReference type="NCBI Taxonomy" id="2826939"/>
    <lineage>
        <taxon>Bacteria</taxon>
        <taxon>Pseudomonadati</taxon>
        <taxon>Pseudomonadota</taxon>
        <taxon>Alphaproteobacteria</taxon>
        <taxon>Sphingomonadales</taxon>
        <taxon>Sphingomonadaceae</taxon>
        <taxon>Stakelama</taxon>
    </lineage>
</organism>
<accession>A0A8T4IB56</accession>
<sequence length="491" mass="51826">MQIQFAANRPSDASVVIFPVPKGGLAGKDLSAFGETAGKLLGNAAKASRFEGDAGTLVEVFTDGSDAVSQYALVGIGSGTERDLERAGGAVAAKYLASGAASIAVDMAGHADVDATGTARFAAAAAQRAWRYDIYRTTMADRQKPTLKTLTVVGAPQGTEAAWQAANAVTQGMELTRELVTEPANVLYPESFVERAEKLKEAGIEVEALDEKQMRELGMLALLGVAQGSRRAPRLLVMRWKGNPDSDKFDLALVGKGVTFDSGGISLKPGAGMEDMKWDMGGAGAVTGTMKALALRKAKANVIGVCGLVENMPDGNAQRPGDVVKSMSGQTIEVINTDAEGRLVLCDALCWVQKNYSPQTIIDLATLTGAMIIALGHDHAGVFSNDDALADQLLEAGQASGDKLWRLPVNATYDKLLDSQIADMKNVGPRAAGSITAAQFLQRFINDGVRWAHLDIAGMAWSDKPGPNYDKGATGFGVRVLDRFVSDNFEK</sequence>
<dbReference type="InterPro" id="IPR008283">
    <property type="entry name" value="Peptidase_M17_N"/>
</dbReference>
<feature type="binding site" evidence="8">
    <location>
        <position position="256"/>
    </location>
    <ligand>
        <name>Mn(2+)</name>
        <dbReference type="ChEBI" id="CHEBI:29035"/>
        <label>2</label>
    </ligand>
</feature>
<proteinExistence type="inferred from homology"/>
<evidence type="ECO:0000313" key="10">
    <source>
        <dbReference type="EMBL" id="MBR0551621.1"/>
    </source>
</evidence>
<dbReference type="GO" id="GO:0006508">
    <property type="term" value="P:proteolysis"/>
    <property type="evidence" value="ECO:0007669"/>
    <property type="project" value="UniProtKB-KW"/>
</dbReference>
<feature type="binding site" evidence="8">
    <location>
        <position position="261"/>
    </location>
    <ligand>
        <name>Mn(2+)</name>
        <dbReference type="ChEBI" id="CHEBI:29035"/>
        <label>1</label>
    </ligand>
</feature>
<feature type="binding site" evidence="8">
    <location>
        <position position="279"/>
    </location>
    <ligand>
        <name>Mn(2+)</name>
        <dbReference type="ChEBI" id="CHEBI:29035"/>
        <label>2</label>
    </ligand>
</feature>
<dbReference type="EMBL" id="JAGRQC010000001">
    <property type="protein sequence ID" value="MBR0551621.1"/>
    <property type="molecule type" value="Genomic_DNA"/>
</dbReference>
<comment type="subcellular location">
    <subcellularLocation>
        <location evidence="8">Cytoplasm</location>
    </subcellularLocation>
</comment>
<dbReference type="PRINTS" id="PR00481">
    <property type="entry name" value="LAMNOPPTDASE"/>
</dbReference>
<dbReference type="EC" id="3.4.11.1" evidence="8"/>
<evidence type="ECO:0000313" key="11">
    <source>
        <dbReference type="Proteomes" id="UP000676996"/>
    </source>
</evidence>
<feature type="binding site" evidence="8">
    <location>
        <position position="340"/>
    </location>
    <ligand>
        <name>Mn(2+)</name>
        <dbReference type="ChEBI" id="CHEBI:29035"/>
        <label>1</label>
    </ligand>
</feature>
<feature type="active site" evidence="8">
    <location>
        <position position="268"/>
    </location>
</feature>
<dbReference type="Pfam" id="PF00883">
    <property type="entry name" value="Peptidase_M17"/>
    <property type="match status" value="1"/>
</dbReference>
<dbReference type="GO" id="GO:0070006">
    <property type="term" value="F:metalloaminopeptidase activity"/>
    <property type="evidence" value="ECO:0007669"/>
    <property type="project" value="InterPro"/>
</dbReference>
<evidence type="ECO:0000256" key="6">
    <source>
        <dbReference type="ARBA" id="ARBA00022801"/>
    </source>
</evidence>
<comment type="catalytic activity">
    <reaction evidence="1 8">
        <text>Release of an N-terminal amino acid, Xaa-|-Yaa-, in which Xaa is preferably Leu, but may be other amino acids including Pro although not Arg or Lys, and Yaa may be Pro. Amino acid amides and methyl esters are also readily hydrolyzed, but rates on arylamides are exceedingly low.</text>
        <dbReference type="EC" id="3.4.11.1"/>
    </reaction>
</comment>
<comment type="catalytic activity">
    <reaction evidence="2 8">
        <text>Release of an N-terminal amino acid, preferentially leucine, but not glutamic or aspartic acids.</text>
        <dbReference type="EC" id="3.4.11.10"/>
    </reaction>
</comment>
<keyword evidence="4 8" id="KW-0031">Aminopeptidase</keyword>
<keyword evidence="8" id="KW-0479">Metal-binding</keyword>
<comment type="similarity">
    <text evidence="3 8">Belongs to the peptidase M17 family.</text>
</comment>
<gene>
    <name evidence="8" type="primary">pepA</name>
    <name evidence="10" type="ORF">J7S20_03770</name>
</gene>
<dbReference type="SUPFAM" id="SSF53187">
    <property type="entry name" value="Zn-dependent exopeptidases"/>
    <property type="match status" value="1"/>
</dbReference>